<accession>A0ABS1EHH9</accession>
<feature type="signal peptide" evidence="1">
    <location>
        <begin position="1"/>
        <end position="19"/>
    </location>
</feature>
<evidence type="ECO:0000313" key="3">
    <source>
        <dbReference type="Proteomes" id="UP000635316"/>
    </source>
</evidence>
<evidence type="ECO:0000313" key="2">
    <source>
        <dbReference type="EMBL" id="MBK1782487.1"/>
    </source>
</evidence>
<protein>
    <submittedName>
        <fullName evidence="2">Uncharacterized protein</fullName>
    </submittedName>
</protein>
<reference evidence="2 3" key="1">
    <citation type="submission" date="2020-12" db="EMBL/GenBank/DDBJ databases">
        <authorList>
            <person name="Lu T."/>
            <person name="Wang Q."/>
            <person name="Han X."/>
        </authorList>
    </citation>
    <scope>NUCLEOTIDE SEQUENCE [LARGE SCALE GENOMIC DNA]</scope>
    <source>
        <strain evidence="2 3">WQ 585</strain>
    </source>
</reference>
<sequence length="121" mass="13191">MKKYLAACLLAAASTTASADVFPGPLIATFYMEAMSTPKGWELSYKGKEGGNEVFIMRRDLDKHPQTAILKPIDQMRRLMCGDDALKAMVKNGVKVRVDARDKVDGKVKLVKGPVLSSCQG</sequence>
<name>A0ABS1EHH9_9BURK</name>
<proteinExistence type="predicted"/>
<dbReference type="Proteomes" id="UP000635316">
    <property type="component" value="Unassembled WGS sequence"/>
</dbReference>
<dbReference type="EMBL" id="JAENGP010000021">
    <property type="protein sequence ID" value="MBK1782487.1"/>
    <property type="molecule type" value="Genomic_DNA"/>
</dbReference>
<feature type="chain" id="PRO_5046230458" evidence="1">
    <location>
        <begin position="20"/>
        <end position="121"/>
    </location>
</feature>
<gene>
    <name evidence="2" type="ORF">JHL22_14825</name>
</gene>
<dbReference type="RefSeq" id="WP_200239193.1">
    <property type="nucleotide sequence ID" value="NZ_JAENGP010000021.1"/>
</dbReference>
<organism evidence="2 3">
    <name type="scientific">Advenella mandrilli</name>
    <dbReference type="NCBI Taxonomy" id="2800330"/>
    <lineage>
        <taxon>Bacteria</taxon>
        <taxon>Pseudomonadati</taxon>
        <taxon>Pseudomonadota</taxon>
        <taxon>Betaproteobacteria</taxon>
        <taxon>Burkholderiales</taxon>
        <taxon>Alcaligenaceae</taxon>
    </lineage>
</organism>
<comment type="caution">
    <text evidence="2">The sequence shown here is derived from an EMBL/GenBank/DDBJ whole genome shotgun (WGS) entry which is preliminary data.</text>
</comment>
<keyword evidence="3" id="KW-1185">Reference proteome</keyword>
<keyword evidence="1" id="KW-0732">Signal</keyword>
<evidence type="ECO:0000256" key="1">
    <source>
        <dbReference type="SAM" id="SignalP"/>
    </source>
</evidence>